<name>A0ABW2SAG3_9BURK</name>
<dbReference type="PANTHER" id="PTHR44757">
    <property type="entry name" value="DIGUANYLATE CYCLASE DGCP"/>
    <property type="match status" value="1"/>
</dbReference>
<comment type="caution">
    <text evidence="3">The sequence shown here is derived from an EMBL/GenBank/DDBJ whole genome shotgun (WGS) entry which is preliminary data.</text>
</comment>
<dbReference type="Gene3D" id="3.30.450.40">
    <property type="match status" value="2"/>
</dbReference>
<dbReference type="EMBL" id="JBHTBZ010000014">
    <property type="protein sequence ID" value="MFC7460127.1"/>
    <property type="molecule type" value="Genomic_DNA"/>
</dbReference>
<reference evidence="4" key="1">
    <citation type="journal article" date="2019" name="Int. J. Syst. Evol. Microbiol.">
        <title>The Global Catalogue of Microorganisms (GCM) 10K type strain sequencing project: providing services to taxonomists for standard genome sequencing and annotation.</title>
        <authorList>
            <consortium name="The Broad Institute Genomics Platform"/>
            <consortium name="The Broad Institute Genome Sequencing Center for Infectious Disease"/>
            <person name="Wu L."/>
            <person name="Ma J."/>
        </authorList>
    </citation>
    <scope>NUCLEOTIDE SEQUENCE [LARGE SCALE GENOMIC DNA]</scope>
    <source>
        <strain evidence="4">CCUG 53903</strain>
    </source>
</reference>
<dbReference type="InterPro" id="IPR029016">
    <property type="entry name" value="GAF-like_dom_sf"/>
</dbReference>
<accession>A0ABW2SAG3</accession>
<dbReference type="Pfam" id="PF13492">
    <property type="entry name" value="GAF_3"/>
    <property type="match status" value="1"/>
</dbReference>
<dbReference type="CDD" id="cd01948">
    <property type="entry name" value="EAL"/>
    <property type="match status" value="1"/>
</dbReference>
<dbReference type="InterPro" id="IPR035965">
    <property type="entry name" value="PAS-like_dom_sf"/>
</dbReference>
<dbReference type="InterPro" id="IPR003018">
    <property type="entry name" value="GAF"/>
</dbReference>
<organism evidence="3 4">
    <name type="scientific">Hydrogenophaga defluvii</name>
    <dbReference type="NCBI Taxonomy" id="249410"/>
    <lineage>
        <taxon>Bacteria</taxon>
        <taxon>Pseudomonadati</taxon>
        <taxon>Pseudomonadota</taxon>
        <taxon>Betaproteobacteria</taxon>
        <taxon>Burkholderiales</taxon>
        <taxon>Comamonadaceae</taxon>
        <taxon>Hydrogenophaga</taxon>
    </lineage>
</organism>
<dbReference type="Gene3D" id="3.30.70.270">
    <property type="match status" value="1"/>
</dbReference>
<dbReference type="SUPFAM" id="SSF55785">
    <property type="entry name" value="PYP-like sensor domain (PAS domain)"/>
    <property type="match status" value="1"/>
</dbReference>
<dbReference type="Pfam" id="PF13185">
    <property type="entry name" value="GAF_2"/>
    <property type="match status" value="1"/>
</dbReference>
<dbReference type="Gene3D" id="3.20.20.450">
    <property type="entry name" value="EAL domain"/>
    <property type="match status" value="1"/>
</dbReference>
<dbReference type="InterPro" id="IPR043128">
    <property type="entry name" value="Rev_trsase/Diguanyl_cyclase"/>
</dbReference>
<evidence type="ECO:0000259" key="2">
    <source>
        <dbReference type="PROSITE" id="PS50887"/>
    </source>
</evidence>
<dbReference type="InterPro" id="IPR001633">
    <property type="entry name" value="EAL_dom"/>
</dbReference>
<protein>
    <submittedName>
        <fullName evidence="3">EAL domain-containing protein</fullName>
    </submittedName>
</protein>
<dbReference type="PROSITE" id="PS50883">
    <property type="entry name" value="EAL"/>
    <property type="match status" value="1"/>
</dbReference>
<evidence type="ECO:0000313" key="4">
    <source>
        <dbReference type="Proteomes" id="UP001596457"/>
    </source>
</evidence>
<dbReference type="Pfam" id="PF13188">
    <property type="entry name" value="PAS_8"/>
    <property type="match status" value="1"/>
</dbReference>
<dbReference type="InterPro" id="IPR029787">
    <property type="entry name" value="Nucleotide_cyclase"/>
</dbReference>
<dbReference type="Pfam" id="PF00563">
    <property type="entry name" value="EAL"/>
    <property type="match status" value="1"/>
</dbReference>
<dbReference type="SMART" id="SM00267">
    <property type="entry name" value="GGDEF"/>
    <property type="match status" value="1"/>
</dbReference>
<evidence type="ECO:0000259" key="1">
    <source>
        <dbReference type="PROSITE" id="PS50883"/>
    </source>
</evidence>
<dbReference type="SUPFAM" id="SSF55073">
    <property type="entry name" value="Nucleotide cyclase"/>
    <property type="match status" value="1"/>
</dbReference>
<dbReference type="PROSITE" id="PS51257">
    <property type="entry name" value="PROKAR_LIPOPROTEIN"/>
    <property type="match status" value="1"/>
</dbReference>
<proteinExistence type="predicted"/>
<dbReference type="PROSITE" id="PS50887">
    <property type="entry name" value="GGDEF"/>
    <property type="match status" value="1"/>
</dbReference>
<dbReference type="Pfam" id="PF00990">
    <property type="entry name" value="GGDEF"/>
    <property type="match status" value="1"/>
</dbReference>
<dbReference type="InterPro" id="IPR000014">
    <property type="entry name" value="PAS"/>
</dbReference>
<dbReference type="CDD" id="cd01949">
    <property type="entry name" value="GGDEF"/>
    <property type="match status" value="1"/>
</dbReference>
<sequence length="904" mass="99039">MDSARASLVPGSGDAGFAGEPGLQQLASAACHRILRLFGVSGAAVLLAGGAHPQVIAQAGDVAANPMALPAVRGLIDRALSLGRAGRTESHNAVDAHAIVTPLRRDGVTVGVILMWRPSAHPFTDAELAQSALSAESLGMTLQLHHVGETLRRSEAQYRLLFQRNPLPMYVSTFEERRIIAVNPAAVQLYGYDEARFLQLHSADLMFVQSAEERARVMRETAPYHRIQGLVGQHRTATGRTLDVEVWTDEIEFEGRSARLVLVYDITERCNAERELARVSRVQRMLSACNEALVRSQDEPDLLARVSDIALNIGGYRFAMVCMACDDEGRSIRIVDWPGQPPNHLRELRVSWAPDGPGGQGPMGRVIRSGEPVVMDDLAQHRDELVMADASLNLGYRSLVVLPLRDAGQTFGVLNLLGGEVQSVMGRSELALLMELADNLAYGIVHQRARQQRRLDAARIAQLAYSDELTGLPNRARLSEQLQNRIDDTRAHGGWSSLLLLDIHNLKALNEIWGHQEGDRLLRSFAQRLQLATAGVCARLGADEFVVLLGPHRAGDEAIAVDEATGAASRLLQALAYTHHSEGWVFECLCSAGLVLFNGHDGGVSELLQRAEIALYAAKAAGPQSLRRYDRELHAAVVEHAQLDQALREALNQRQFELHYQPQCDVNGTWVGAEALVRWRHPQRGWVSPGTFIPACEESGLILRLGLQVLEMACARLAQWQAMPHLAGLMLSVNVSARQFRQPEFVRQVAQALAASGAPARKLKLELTESVMVDDVEQVTGKMKALRELGVSFSLDDFGTGYSSLSQLQRLPLDQIKIDQSFVRDLLTSPNDASIARTVIALGQSLGLDVVAEGVETAAQRDFLHQHGCRTFQGYFFSRPLPQAQFEEGVPALADPPRALQRLS</sequence>
<feature type="domain" description="EAL" evidence="1">
    <location>
        <begin position="640"/>
        <end position="894"/>
    </location>
</feature>
<dbReference type="InterPro" id="IPR035919">
    <property type="entry name" value="EAL_sf"/>
</dbReference>
<dbReference type="NCBIfam" id="TIGR00229">
    <property type="entry name" value="sensory_box"/>
    <property type="match status" value="1"/>
</dbReference>
<dbReference type="SUPFAM" id="SSF55781">
    <property type="entry name" value="GAF domain-like"/>
    <property type="match status" value="2"/>
</dbReference>
<dbReference type="SUPFAM" id="SSF141868">
    <property type="entry name" value="EAL domain-like"/>
    <property type="match status" value="1"/>
</dbReference>
<keyword evidence="4" id="KW-1185">Reference proteome</keyword>
<dbReference type="SMART" id="SM00065">
    <property type="entry name" value="GAF"/>
    <property type="match status" value="2"/>
</dbReference>
<dbReference type="InterPro" id="IPR000160">
    <property type="entry name" value="GGDEF_dom"/>
</dbReference>
<feature type="domain" description="GGDEF" evidence="2">
    <location>
        <begin position="494"/>
        <end position="631"/>
    </location>
</feature>
<dbReference type="InterPro" id="IPR052155">
    <property type="entry name" value="Biofilm_reg_signaling"/>
</dbReference>
<gene>
    <name evidence="3" type="ORF">ACFQU0_06755</name>
</gene>
<dbReference type="SMART" id="SM00052">
    <property type="entry name" value="EAL"/>
    <property type="match status" value="1"/>
</dbReference>
<dbReference type="NCBIfam" id="TIGR00254">
    <property type="entry name" value="GGDEF"/>
    <property type="match status" value="1"/>
</dbReference>
<dbReference type="Gene3D" id="3.30.450.20">
    <property type="entry name" value="PAS domain"/>
    <property type="match status" value="1"/>
</dbReference>
<evidence type="ECO:0000313" key="3">
    <source>
        <dbReference type="EMBL" id="MFC7460127.1"/>
    </source>
</evidence>
<dbReference type="Proteomes" id="UP001596457">
    <property type="component" value="Unassembled WGS sequence"/>
</dbReference>
<dbReference type="PANTHER" id="PTHR44757:SF2">
    <property type="entry name" value="BIOFILM ARCHITECTURE MAINTENANCE PROTEIN MBAA"/>
    <property type="match status" value="1"/>
</dbReference>